<proteinExistence type="predicted"/>
<evidence type="ECO:0000313" key="1">
    <source>
        <dbReference type="EMBL" id="KAK0041953.1"/>
    </source>
</evidence>
<protein>
    <submittedName>
        <fullName evidence="1">Uncharacterized protein</fullName>
    </submittedName>
</protein>
<organism evidence="1 2">
    <name type="scientific">Biomphalaria pfeifferi</name>
    <name type="common">Bloodfluke planorb</name>
    <name type="synonym">Freshwater snail</name>
    <dbReference type="NCBI Taxonomy" id="112525"/>
    <lineage>
        <taxon>Eukaryota</taxon>
        <taxon>Metazoa</taxon>
        <taxon>Spiralia</taxon>
        <taxon>Lophotrochozoa</taxon>
        <taxon>Mollusca</taxon>
        <taxon>Gastropoda</taxon>
        <taxon>Heterobranchia</taxon>
        <taxon>Euthyneura</taxon>
        <taxon>Panpulmonata</taxon>
        <taxon>Hygrophila</taxon>
        <taxon>Lymnaeoidea</taxon>
        <taxon>Planorbidae</taxon>
        <taxon>Biomphalaria</taxon>
    </lineage>
</organism>
<sequence>MKIVRTSRGRQRRAASIVDHCNTTKFTSTRPGNHPKPNHPKPITFLSPKKYCVSYGNLIDEHKDTMFQFILLTFLLR</sequence>
<reference evidence="1" key="2">
    <citation type="submission" date="2023-04" db="EMBL/GenBank/DDBJ databases">
        <authorList>
            <person name="Bu L."/>
            <person name="Lu L."/>
            <person name="Laidemitt M.R."/>
            <person name="Zhang S.M."/>
            <person name="Mutuku M."/>
            <person name="Mkoji G."/>
            <person name="Steinauer M."/>
            <person name="Loker E.S."/>
        </authorList>
    </citation>
    <scope>NUCLEOTIDE SEQUENCE</scope>
    <source>
        <strain evidence="1">KasaAsao</strain>
        <tissue evidence="1">Whole Snail</tissue>
    </source>
</reference>
<dbReference type="EMBL" id="JASAOG010000255">
    <property type="protein sequence ID" value="KAK0041953.1"/>
    <property type="molecule type" value="Genomic_DNA"/>
</dbReference>
<dbReference type="Proteomes" id="UP001233172">
    <property type="component" value="Unassembled WGS sequence"/>
</dbReference>
<dbReference type="AlphaFoldDB" id="A0AAD8AT42"/>
<keyword evidence="2" id="KW-1185">Reference proteome</keyword>
<evidence type="ECO:0000313" key="2">
    <source>
        <dbReference type="Proteomes" id="UP001233172"/>
    </source>
</evidence>
<reference evidence="1" key="1">
    <citation type="journal article" date="2023" name="PLoS Negl. Trop. Dis.">
        <title>A genome sequence for Biomphalaria pfeifferi, the major vector snail for the human-infecting parasite Schistosoma mansoni.</title>
        <authorList>
            <person name="Bu L."/>
            <person name="Lu L."/>
            <person name="Laidemitt M.R."/>
            <person name="Zhang S.M."/>
            <person name="Mutuku M."/>
            <person name="Mkoji G."/>
            <person name="Steinauer M."/>
            <person name="Loker E.S."/>
        </authorList>
    </citation>
    <scope>NUCLEOTIDE SEQUENCE</scope>
    <source>
        <strain evidence="1">KasaAsao</strain>
    </source>
</reference>
<accession>A0AAD8AT42</accession>
<gene>
    <name evidence="1" type="ORF">Bpfe_028583</name>
</gene>
<name>A0AAD8AT42_BIOPF</name>
<comment type="caution">
    <text evidence="1">The sequence shown here is derived from an EMBL/GenBank/DDBJ whole genome shotgun (WGS) entry which is preliminary data.</text>
</comment>